<keyword evidence="1" id="KW-0479">Metal-binding</keyword>
<protein>
    <recommendedName>
        <fullName evidence="3">CCHC-type domain-containing protein</fullName>
    </recommendedName>
</protein>
<proteinExistence type="predicted"/>
<dbReference type="PANTHER" id="PTHR31286:SF178">
    <property type="entry name" value="DUF4283 DOMAIN-CONTAINING PROTEIN"/>
    <property type="match status" value="1"/>
</dbReference>
<feature type="compositionally biased region" description="Low complexity" evidence="2">
    <location>
        <begin position="397"/>
        <end position="407"/>
    </location>
</feature>
<gene>
    <name evidence="4" type="ORF">RJ639_016978</name>
</gene>
<dbReference type="PANTHER" id="PTHR31286">
    <property type="entry name" value="GLYCINE-RICH CELL WALL STRUCTURAL PROTEIN 1.8-LIKE"/>
    <property type="match status" value="1"/>
</dbReference>
<feature type="domain" description="CCHC-type" evidence="3">
    <location>
        <begin position="154"/>
        <end position="167"/>
    </location>
</feature>
<evidence type="ECO:0000259" key="3">
    <source>
        <dbReference type="PROSITE" id="PS50158"/>
    </source>
</evidence>
<accession>A0AA88VJ08</accession>
<keyword evidence="5" id="KW-1185">Reference proteome</keyword>
<dbReference type="InterPro" id="IPR025836">
    <property type="entry name" value="Zn_knuckle_CX2CX4HX4C"/>
</dbReference>
<feature type="region of interest" description="Disordered" evidence="2">
    <location>
        <begin position="306"/>
        <end position="351"/>
    </location>
</feature>
<keyword evidence="1" id="KW-0863">Zinc-finger</keyword>
<keyword evidence="1" id="KW-0862">Zinc</keyword>
<name>A0AA88VJ08_9ASTE</name>
<dbReference type="Proteomes" id="UP001188597">
    <property type="component" value="Unassembled WGS sequence"/>
</dbReference>
<dbReference type="EMBL" id="JAVXUP010001906">
    <property type="protein sequence ID" value="KAK3007100.1"/>
    <property type="molecule type" value="Genomic_DNA"/>
</dbReference>
<dbReference type="InterPro" id="IPR040256">
    <property type="entry name" value="At4g02000-like"/>
</dbReference>
<dbReference type="GO" id="GO:0008270">
    <property type="term" value="F:zinc ion binding"/>
    <property type="evidence" value="ECO:0007669"/>
    <property type="project" value="UniProtKB-KW"/>
</dbReference>
<feature type="region of interest" description="Disordered" evidence="2">
    <location>
        <begin position="382"/>
        <end position="407"/>
    </location>
</feature>
<sequence>MDTIINETKSLQCDDFKELEADELNAYEEAALTLVIKAITTKTIFLKSLQNILLKAWNPSKGMKIRHIQGNTFSVTFNHEWDRKRIMDSRPWSIMNSHLVVRDWPSNCAIDDVPFDYSPFWVRIFGLPPNQMTKNNAEKLDRELEKYERIPNFCFNCGRLGHVQRGCIFPPSPVQIERRNPFGPWLRAEFEGKCPKESEWNPNLLGKAADLKSHLEKASRRSSPQAPADDFFEVATSYSDKPKPHHLSSKHLTPDTPPNLSENPSPFFPNFKPLPSIAQLPNPLFSPLPLQAESEPYLAMTVGAPNKESQPILSGPKRKNHFPQAHNPKKTKIDQDPISPQGPTKKPDQISLYLGTSSNHQTTTKNAHLSRASRLRKIKHLARNNPPNNLKPPLPKPESLSPTSSNPLLSLTREQLPSKTRIFQLTKCLDIVQRSEPTVKCLEREKHIKLELDEQSRREESLWRQKSRILWQTEGDLNTRRKNSIDFLKDDNGKWLSNREEIGDFCVIEDQAWMIRWMQVERGFGVNYDVLNIRR</sequence>
<evidence type="ECO:0000313" key="4">
    <source>
        <dbReference type="EMBL" id="KAK3007100.1"/>
    </source>
</evidence>
<evidence type="ECO:0000256" key="2">
    <source>
        <dbReference type="SAM" id="MobiDB-lite"/>
    </source>
</evidence>
<dbReference type="InterPro" id="IPR025558">
    <property type="entry name" value="DUF4283"/>
</dbReference>
<dbReference type="PROSITE" id="PS50158">
    <property type="entry name" value="ZF_CCHC"/>
    <property type="match status" value="1"/>
</dbReference>
<dbReference type="Pfam" id="PF14111">
    <property type="entry name" value="DUF4283"/>
    <property type="match status" value="1"/>
</dbReference>
<evidence type="ECO:0000256" key="1">
    <source>
        <dbReference type="PROSITE-ProRule" id="PRU00047"/>
    </source>
</evidence>
<comment type="caution">
    <text evidence="4">The sequence shown here is derived from an EMBL/GenBank/DDBJ whole genome shotgun (WGS) entry which is preliminary data.</text>
</comment>
<reference evidence="4" key="1">
    <citation type="submission" date="2022-12" db="EMBL/GenBank/DDBJ databases">
        <title>Draft genome assemblies for two species of Escallonia (Escalloniales).</title>
        <authorList>
            <person name="Chanderbali A."/>
            <person name="Dervinis C."/>
            <person name="Anghel I."/>
            <person name="Soltis D."/>
            <person name="Soltis P."/>
            <person name="Zapata F."/>
        </authorList>
    </citation>
    <scope>NUCLEOTIDE SEQUENCE</scope>
    <source>
        <strain evidence="4">UCBG64.0493</strain>
        <tissue evidence="4">Leaf</tissue>
    </source>
</reference>
<dbReference type="InterPro" id="IPR001878">
    <property type="entry name" value="Znf_CCHC"/>
</dbReference>
<dbReference type="AlphaFoldDB" id="A0AA88VJ08"/>
<feature type="region of interest" description="Disordered" evidence="2">
    <location>
        <begin position="239"/>
        <end position="267"/>
    </location>
</feature>
<evidence type="ECO:0000313" key="5">
    <source>
        <dbReference type="Proteomes" id="UP001188597"/>
    </source>
</evidence>
<dbReference type="GO" id="GO:0003676">
    <property type="term" value="F:nucleic acid binding"/>
    <property type="evidence" value="ECO:0007669"/>
    <property type="project" value="InterPro"/>
</dbReference>
<dbReference type="Pfam" id="PF14392">
    <property type="entry name" value="zf-CCHC_4"/>
    <property type="match status" value="1"/>
</dbReference>
<organism evidence="4 5">
    <name type="scientific">Escallonia herrerae</name>
    <dbReference type="NCBI Taxonomy" id="1293975"/>
    <lineage>
        <taxon>Eukaryota</taxon>
        <taxon>Viridiplantae</taxon>
        <taxon>Streptophyta</taxon>
        <taxon>Embryophyta</taxon>
        <taxon>Tracheophyta</taxon>
        <taxon>Spermatophyta</taxon>
        <taxon>Magnoliopsida</taxon>
        <taxon>eudicotyledons</taxon>
        <taxon>Gunneridae</taxon>
        <taxon>Pentapetalae</taxon>
        <taxon>asterids</taxon>
        <taxon>campanulids</taxon>
        <taxon>Escalloniales</taxon>
        <taxon>Escalloniaceae</taxon>
        <taxon>Escallonia</taxon>
    </lineage>
</organism>